<gene>
    <name evidence="1" type="ORF">C7H79_17410</name>
</gene>
<sequence length="116" mass="13332">MEKIDARSLKDEALHERRRQVIRLHKRGVEPAQIAQVTELSDTAVKKIIRLYETGGAAGLKPGRRGRRAGDKRSLSEEQELRLQRLICDKRPEQLKMDFALWNRSAVSQLIEQECG</sequence>
<dbReference type="OrthoDB" id="9772604at2"/>
<dbReference type="Gene3D" id="1.10.10.10">
    <property type="entry name" value="Winged helix-like DNA-binding domain superfamily/Winged helix DNA-binding domain"/>
    <property type="match status" value="1"/>
</dbReference>
<dbReference type="RefSeq" id="WP_147383678.1">
    <property type="nucleotide sequence ID" value="NZ_PXXU01000207.1"/>
</dbReference>
<dbReference type="InterPro" id="IPR036388">
    <property type="entry name" value="WH-like_DNA-bd_sf"/>
</dbReference>
<accession>A0A2P7NQK8</accession>
<comment type="caution">
    <text evidence="1">The sequence shown here is derived from an EMBL/GenBank/DDBJ whole genome shotgun (WGS) entry which is preliminary data.</text>
</comment>
<protein>
    <submittedName>
        <fullName evidence="1">IS630 family transposase</fullName>
    </submittedName>
</protein>
<evidence type="ECO:0000313" key="2">
    <source>
        <dbReference type="Proteomes" id="UP000241912"/>
    </source>
</evidence>
<organism evidence="1 2">
    <name type="scientific">Nitrosomonas supralitoralis</name>
    <dbReference type="NCBI Taxonomy" id="2116706"/>
    <lineage>
        <taxon>Bacteria</taxon>
        <taxon>Pseudomonadati</taxon>
        <taxon>Pseudomonadota</taxon>
        <taxon>Betaproteobacteria</taxon>
        <taxon>Nitrosomonadales</taxon>
        <taxon>Nitrosomonadaceae</taxon>
        <taxon>Nitrosomonas</taxon>
    </lineage>
</organism>
<dbReference type="AlphaFoldDB" id="A0A2P7NQK8"/>
<reference evidence="1 2" key="1">
    <citation type="submission" date="2018-03" db="EMBL/GenBank/DDBJ databases">
        <title>Draft genome of Nitrosomonas supralitoralis APG5.</title>
        <authorList>
            <person name="Urakawa H."/>
            <person name="Lopez J.V."/>
        </authorList>
    </citation>
    <scope>NUCLEOTIDE SEQUENCE [LARGE SCALE GENOMIC DNA]</scope>
    <source>
        <strain evidence="1 2">APG5</strain>
    </source>
</reference>
<name>A0A2P7NQK8_9PROT</name>
<proteinExistence type="predicted"/>
<evidence type="ECO:0000313" key="1">
    <source>
        <dbReference type="EMBL" id="PSJ15729.1"/>
    </source>
</evidence>
<feature type="non-terminal residue" evidence="1">
    <location>
        <position position="116"/>
    </location>
</feature>
<dbReference type="EMBL" id="PXXU01000207">
    <property type="protein sequence ID" value="PSJ15729.1"/>
    <property type="molecule type" value="Genomic_DNA"/>
</dbReference>
<dbReference type="SUPFAM" id="SSF46689">
    <property type="entry name" value="Homeodomain-like"/>
    <property type="match status" value="1"/>
</dbReference>
<dbReference type="Proteomes" id="UP000241912">
    <property type="component" value="Unassembled WGS sequence"/>
</dbReference>
<keyword evidence="2" id="KW-1185">Reference proteome</keyword>
<dbReference type="InterPro" id="IPR009057">
    <property type="entry name" value="Homeodomain-like_sf"/>
</dbReference>
<dbReference type="Pfam" id="PF13551">
    <property type="entry name" value="HTH_29"/>
    <property type="match status" value="1"/>
</dbReference>